<gene>
    <name evidence="1" type="ORF">AALG99_07505</name>
</gene>
<dbReference type="RefSeq" id="WP_235824582.1">
    <property type="nucleotide sequence ID" value="NZ_BAABXW010000001.1"/>
</dbReference>
<accession>A0ABV4DFQ1</accession>
<organism evidence="1 2">
    <name type="scientific">Anaerostipes hominis</name>
    <name type="common">ex Lee et al. 2021</name>
    <dbReference type="NCBI Taxonomy" id="2025494"/>
    <lineage>
        <taxon>Bacteria</taxon>
        <taxon>Bacillati</taxon>
        <taxon>Bacillota</taxon>
        <taxon>Clostridia</taxon>
        <taxon>Lachnospirales</taxon>
        <taxon>Lachnospiraceae</taxon>
        <taxon>Anaerostipes</taxon>
    </lineage>
</organism>
<evidence type="ECO:0000313" key="2">
    <source>
        <dbReference type="Proteomes" id="UP001565219"/>
    </source>
</evidence>
<dbReference type="Proteomes" id="UP001565219">
    <property type="component" value="Unassembled WGS sequence"/>
</dbReference>
<reference evidence="1 2" key="1">
    <citation type="submission" date="2024-03" db="EMBL/GenBank/DDBJ databases">
        <title>Mouse gut bacterial collection (mGBC) of GemPharmatech.</title>
        <authorList>
            <person name="He Y."/>
            <person name="Dong L."/>
            <person name="Wu D."/>
            <person name="Gao X."/>
            <person name="Lin Z."/>
        </authorList>
    </citation>
    <scope>NUCLEOTIDE SEQUENCE [LARGE SCALE GENOMIC DNA]</scope>
    <source>
        <strain evidence="1 2">32-10</strain>
    </source>
</reference>
<keyword evidence="2" id="KW-1185">Reference proteome</keyword>
<comment type="caution">
    <text evidence="1">The sequence shown here is derived from an EMBL/GenBank/DDBJ whole genome shotgun (WGS) entry which is preliminary data.</text>
</comment>
<protein>
    <submittedName>
        <fullName evidence="1">Uncharacterized protein</fullName>
    </submittedName>
</protein>
<name>A0ABV4DFQ1_9FIRM</name>
<sequence>MIGGKMMQGKSENGFDISDEEMDARFNLAVDRAIQKAKVMGKPIAKYDEKLKKAYLEYPDGRREYGTKA</sequence>
<evidence type="ECO:0000313" key="1">
    <source>
        <dbReference type="EMBL" id="MEY8633368.1"/>
    </source>
</evidence>
<dbReference type="EMBL" id="JBCLTR010000007">
    <property type="protein sequence ID" value="MEY8633368.1"/>
    <property type="molecule type" value="Genomic_DNA"/>
</dbReference>
<proteinExistence type="predicted"/>